<evidence type="ECO:0000313" key="3">
    <source>
        <dbReference type="EMBL" id="CAL5985224.1"/>
    </source>
</evidence>
<organism evidence="2">
    <name type="scientific">Hexamita inflata</name>
    <dbReference type="NCBI Taxonomy" id="28002"/>
    <lineage>
        <taxon>Eukaryota</taxon>
        <taxon>Metamonada</taxon>
        <taxon>Diplomonadida</taxon>
        <taxon>Hexamitidae</taxon>
        <taxon>Hexamitinae</taxon>
        <taxon>Hexamita</taxon>
    </lineage>
</organism>
<dbReference type="CDD" id="cd00167">
    <property type="entry name" value="SANT"/>
    <property type="match status" value="1"/>
</dbReference>
<dbReference type="InterPro" id="IPR001005">
    <property type="entry name" value="SANT/Myb"/>
</dbReference>
<proteinExistence type="predicted"/>
<evidence type="ECO:0000259" key="1">
    <source>
        <dbReference type="SMART" id="SM00717"/>
    </source>
</evidence>
<evidence type="ECO:0000313" key="2">
    <source>
        <dbReference type="EMBL" id="CAI9952782.1"/>
    </source>
</evidence>
<dbReference type="InterPro" id="IPR009057">
    <property type="entry name" value="Homeodomain-like_sf"/>
</dbReference>
<feature type="domain" description="Myb-like" evidence="1">
    <location>
        <begin position="2"/>
        <end position="50"/>
    </location>
</feature>
<dbReference type="EMBL" id="CAXDID020000018">
    <property type="protein sequence ID" value="CAL5985224.1"/>
    <property type="molecule type" value="Genomic_DNA"/>
</dbReference>
<gene>
    <name evidence="2" type="ORF">HINF_LOCUS40427</name>
    <name evidence="3" type="ORF">HINF_LOCUS8685</name>
</gene>
<dbReference type="SUPFAM" id="SSF46689">
    <property type="entry name" value="Homeodomain-like"/>
    <property type="match status" value="1"/>
</dbReference>
<evidence type="ECO:0000313" key="4">
    <source>
        <dbReference type="Proteomes" id="UP001642409"/>
    </source>
</evidence>
<sequence length="109" mass="12860">MPYNTWKKQDKALFLDLHKKFGINFSKYEPYFLDRTKDQIKSFYYNQIQKIKQLKIKQQQLSPLTPVASCQILFSGSVNNIKVQNLNQSENIQDAYNPLDTVIDGYFDD</sequence>
<dbReference type="SMART" id="SM00717">
    <property type="entry name" value="SANT"/>
    <property type="match status" value="1"/>
</dbReference>
<keyword evidence="4" id="KW-1185">Reference proteome</keyword>
<reference evidence="2" key="1">
    <citation type="submission" date="2023-06" db="EMBL/GenBank/DDBJ databases">
        <authorList>
            <person name="Kurt Z."/>
        </authorList>
    </citation>
    <scope>NUCLEOTIDE SEQUENCE</scope>
</reference>
<name>A0AA86UIS5_9EUKA</name>
<protein>
    <submittedName>
        <fullName evidence="2">SANT/Myb domain</fullName>
    </submittedName>
    <submittedName>
        <fullName evidence="3">SANT/Myb_domain</fullName>
    </submittedName>
</protein>
<dbReference type="EMBL" id="CATOUU010000834">
    <property type="protein sequence ID" value="CAI9952782.1"/>
    <property type="molecule type" value="Genomic_DNA"/>
</dbReference>
<dbReference type="Gene3D" id="1.10.10.60">
    <property type="entry name" value="Homeodomain-like"/>
    <property type="match status" value="1"/>
</dbReference>
<reference evidence="3 4" key="2">
    <citation type="submission" date="2024-07" db="EMBL/GenBank/DDBJ databases">
        <authorList>
            <person name="Akdeniz Z."/>
        </authorList>
    </citation>
    <scope>NUCLEOTIDE SEQUENCE [LARGE SCALE GENOMIC DNA]</scope>
</reference>
<dbReference type="Proteomes" id="UP001642409">
    <property type="component" value="Unassembled WGS sequence"/>
</dbReference>
<comment type="caution">
    <text evidence="2">The sequence shown here is derived from an EMBL/GenBank/DDBJ whole genome shotgun (WGS) entry which is preliminary data.</text>
</comment>
<accession>A0AA86UIS5</accession>
<dbReference type="AlphaFoldDB" id="A0AA86UIS5"/>